<evidence type="ECO:0000313" key="1">
    <source>
        <dbReference type="EMBL" id="MBB5708584.1"/>
    </source>
</evidence>
<dbReference type="AlphaFoldDB" id="A0A7W9ESC7"/>
<dbReference type="Pfam" id="PF22284">
    <property type="entry name" value="DUF6961"/>
    <property type="match status" value="1"/>
</dbReference>
<gene>
    <name evidence="1" type="ORF">FHR21_003977</name>
</gene>
<dbReference type="EMBL" id="JACIJH010000021">
    <property type="protein sequence ID" value="MBB5708584.1"/>
    <property type="molecule type" value="Genomic_DNA"/>
</dbReference>
<comment type="caution">
    <text evidence="1">The sequence shown here is derived from an EMBL/GenBank/DDBJ whole genome shotgun (WGS) entry which is preliminary data.</text>
</comment>
<evidence type="ECO:0000313" key="2">
    <source>
        <dbReference type="Proteomes" id="UP000537161"/>
    </source>
</evidence>
<organism evidence="1 2">
    <name type="scientific">Sphingopyxis panaciterrulae</name>
    <dbReference type="NCBI Taxonomy" id="462372"/>
    <lineage>
        <taxon>Bacteria</taxon>
        <taxon>Pseudomonadati</taxon>
        <taxon>Pseudomonadota</taxon>
        <taxon>Alphaproteobacteria</taxon>
        <taxon>Sphingomonadales</taxon>
        <taxon>Sphingomonadaceae</taxon>
        <taxon>Sphingopyxis</taxon>
    </lineage>
</organism>
<reference evidence="1 2" key="1">
    <citation type="submission" date="2020-08" db="EMBL/GenBank/DDBJ databases">
        <title>Genomic Encyclopedia of Type Strains, Phase IV (KMG-IV): sequencing the most valuable type-strain genomes for metagenomic binning, comparative biology and taxonomic classification.</title>
        <authorList>
            <person name="Goeker M."/>
        </authorList>
    </citation>
    <scope>NUCLEOTIDE SEQUENCE [LARGE SCALE GENOMIC DNA]</scope>
    <source>
        <strain evidence="1 2">DSM 27163</strain>
    </source>
</reference>
<sequence>MREEWTKRSDAMSPQEHVWACALAIERQHSTRAAVVVAERIGALALAGDREGIAMWKAIAACLDELIKAQNETQGH</sequence>
<keyword evidence="2" id="KW-1185">Reference proteome</keyword>
<dbReference type="Proteomes" id="UP000537161">
    <property type="component" value="Unassembled WGS sequence"/>
</dbReference>
<dbReference type="RefSeq" id="WP_246427353.1">
    <property type="nucleotide sequence ID" value="NZ_JACIJH010000021.1"/>
</dbReference>
<proteinExistence type="predicted"/>
<name>A0A7W9ESC7_9SPHN</name>
<dbReference type="InterPro" id="IPR054234">
    <property type="entry name" value="DUF6961"/>
</dbReference>
<accession>A0A7W9ESC7</accession>
<protein>
    <submittedName>
        <fullName evidence="1">Uncharacterized protein</fullName>
    </submittedName>
</protein>